<dbReference type="RefSeq" id="YP_001994400.1">
    <property type="nucleotide sequence ID" value="NC_011014.1"/>
</dbReference>
<keyword evidence="6 15" id="KW-0679">Respiratory chain</keyword>
<evidence type="ECO:0000256" key="8">
    <source>
        <dbReference type="ARBA" id="ARBA00022967"/>
    </source>
</evidence>
<evidence type="ECO:0000256" key="11">
    <source>
        <dbReference type="ARBA" id="ARBA00023027"/>
    </source>
</evidence>
<evidence type="ECO:0000256" key="1">
    <source>
        <dbReference type="ARBA" id="ARBA00004225"/>
    </source>
</evidence>
<geneLocation type="mitochondrion" evidence="16"/>
<dbReference type="CTD" id="4539"/>
<proteinExistence type="inferred from homology"/>
<dbReference type="GO" id="GO:0030964">
    <property type="term" value="C:NADH dehydrogenase complex"/>
    <property type="evidence" value="ECO:0007669"/>
    <property type="project" value="TreeGrafter"/>
</dbReference>
<dbReference type="GO" id="GO:0042773">
    <property type="term" value="P:ATP synthesis coupled electron transport"/>
    <property type="evidence" value="ECO:0007669"/>
    <property type="project" value="UniProtKB-UniRule"/>
</dbReference>
<evidence type="ECO:0000256" key="14">
    <source>
        <dbReference type="ARBA" id="ARBA00023136"/>
    </source>
</evidence>
<dbReference type="AlphaFoldDB" id="B3TJX4"/>
<evidence type="ECO:0000256" key="5">
    <source>
        <dbReference type="ARBA" id="ARBA00022448"/>
    </source>
</evidence>
<comment type="similarity">
    <text evidence="2 15">Belongs to the complex I subunit 4L family.</text>
</comment>
<evidence type="ECO:0000256" key="4">
    <source>
        <dbReference type="ARBA" id="ARBA00016612"/>
    </source>
</evidence>
<keyword evidence="13 15" id="KW-0496">Mitochondrion</keyword>
<dbReference type="EC" id="7.1.1.2" evidence="3 15"/>
<evidence type="ECO:0000256" key="3">
    <source>
        <dbReference type="ARBA" id="ARBA00012944"/>
    </source>
</evidence>
<comment type="catalytic activity">
    <reaction evidence="15">
        <text>a ubiquinone + NADH + 5 H(+)(in) = a ubiquinol + NAD(+) + 4 H(+)(out)</text>
        <dbReference type="Rhea" id="RHEA:29091"/>
        <dbReference type="Rhea" id="RHEA-COMP:9565"/>
        <dbReference type="Rhea" id="RHEA-COMP:9566"/>
        <dbReference type="ChEBI" id="CHEBI:15378"/>
        <dbReference type="ChEBI" id="CHEBI:16389"/>
        <dbReference type="ChEBI" id="CHEBI:17976"/>
        <dbReference type="ChEBI" id="CHEBI:57540"/>
        <dbReference type="ChEBI" id="CHEBI:57945"/>
        <dbReference type="EC" id="7.1.1.2"/>
    </reaction>
</comment>
<sequence length="96" mass="10542">MTSPFIMIISFFSSTASLLIQRKHLLMSLLSLEAMMLSMACFIMFSIGSTIQWNPFLFIVVLTFGACEASLGLSLLVIITRTSGSDMMKTLSSSKC</sequence>
<dbReference type="InterPro" id="IPR001133">
    <property type="entry name" value="NADH_UbQ_OxRdtase_chain4L/K"/>
</dbReference>
<dbReference type="PANTHER" id="PTHR11434">
    <property type="entry name" value="NADH-UBIQUINONE OXIDOREDUCTASE SUBUNIT ND4L"/>
    <property type="match status" value="1"/>
</dbReference>
<evidence type="ECO:0000256" key="12">
    <source>
        <dbReference type="ARBA" id="ARBA00023075"/>
    </source>
</evidence>
<evidence type="ECO:0000256" key="10">
    <source>
        <dbReference type="ARBA" id="ARBA00022989"/>
    </source>
</evidence>
<feature type="transmembrane region" description="Helical" evidence="15">
    <location>
        <begin position="57"/>
        <end position="79"/>
    </location>
</feature>
<keyword evidence="10 15" id="KW-1133">Transmembrane helix</keyword>
<keyword evidence="9 15" id="KW-0249">Electron transport</keyword>
<comment type="function">
    <text evidence="15">Core subunit of the mitochondrial membrane respiratory chain NADH dehydrogenase (Complex I) which catalyzes electron transfer from NADH through the respiratory chain, using ubiquinone as an electron acceptor.</text>
</comment>
<gene>
    <name evidence="16" type="primary">ND4L</name>
</gene>
<evidence type="ECO:0000256" key="15">
    <source>
        <dbReference type="RuleBase" id="RU004419"/>
    </source>
</evidence>
<dbReference type="EMBL" id="EU236701">
    <property type="protein sequence ID" value="ABW76480.1"/>
    <property type="molecule type" value="Genomic_DNA"/>
</dbReference>
<name>B3TJX4_9ANNE</name>
<organism evidence="16">
    <name type="scientific">Terebellides stroemii</name>
    <dbReference type="NCBI Taxonomy" id="1037239"/>
    <lineage>
        <taxon>Eukaryota</taxon>
        <taxon>Metazoa</taxon>
        <taxon>Spiralia</taxon>
        <taxon>Lophotrochozoa</taxon>
        <taxon>Annelida</taxon>
        <taxon>Polychaeta</taxon>
        <taxon>Sedentaria</taxon>
        <taxon>Canalipalpata</taxon>
        <taxon>Terebellida</taxon>
        <taxon>Terebelliformia</taxon>
        <taxon>Trichobranchidae</taxon>
        <taxon>Terebellides</taxon>
    </lineage>
</organism>
<keyword evidence="15" id="KW-0999">Mitochondrion inner membrane</keyword>
<evidence type="ECO:0000256" key="2">
    <source>
        <dbReference type="ARBA" id="ARBA00010519"/>
    </source>
</evidence>
<dbReference type="Pfam" id="PF00420">
    <property type="entry name" value="Oxidored_q2"/>
    <property type="match status" value="1"/>
</dbReference>
<keyword evidence="11 15" id="KW-0520">NAD</keyword>
<accession>B3TJX4</accession>
<comment type="subcellular location">
    <subcellularLocation>
        <location evidence="15">Mitochondrion inner membrane</location>
        <topology evidence="15">Multi-pass membrane protein</topology>
    </subcellularLocation>
    <subcellularLocation>
        <location evidence="1">Mitochondrion membrane</location>
        <topology evidence="1">Multi-pass membrane protein</topology>
    </subcellularLocation>
</comment>
<protein>
    <recommendedName>
        <fullName evidence="4 15">NADH-ubiquinone oxidoreductase chain 4L</fullName>
        <ecNumber evidence="3 15">7.1.1.2</ecNumber>
    </recommendedName>
</protein>
<dbReference type="GO" id="GO:0016651">
    <property type="term" value="F:oxidoreductase activity, acting on NAD(P)H"/>
    <property type="evidence" value="ECO:0007669"/>
    <property type="project" value="InterPro"/>
</dbReference>
<dbReference type="GO" id="GO:0005743">
    <property type="term" value="C:mitochondrial inner membrane"/>
    <property type="evidence" value="ECO:0007669"/>
    <property type="project" value="UniProtKB-SubCell"/>
</dbReference>
<evidence type="ECO:0000256" key="7">
    <source>
        <dbReference type="ARBA" id="ARBA00022692"/>
    </source>
</evidence>
<evidence type="ECO:0000256" key="13">
    <source>
        <dbReference type="ARBA" id="ARBA00023128"/>
    </source>
</evidence>
<evidence type="ECO:0000313" key="16">
    <source>
        <dbReference type="EMBL" id="ABW76480.1"/>
    </source>
</evidence>
<evidence type="ECO:0000256" key="9">
    <source>
        <dbReference type="ARBA" id="ARBA00022982"/>
    </source>
</evidence>
<keyword evidence="12 15" id="KW-0830">Ubiquinone</keyword>
<reference evidence="16" key="1">
    <citation type="journal article" date="2008" name="Gene">
        <title>Phylogenetic information from three mitochondrial genomes of Terebelliformia (Annelida) worms and duplication of the methionine tRNA.</title>
        <authorList>
            <person name="Zhong M."/>
            <person name="Struck T.H."/>
            <person name="Halanych K.M."/>
        </authorList>
    </citation>
    <scope>NUCLEOTIDE SEQUENCE</scope>
</reference>
<keyword evidence="7 15" id="KW-0812">Transmembrane</keyword>
<keyword evidence="14 15" id="KW-0472">Membrane</keyword>
<keyword evidence="5 15" id="KW-0813">Transport</keyword>
<dbReference type="PANTHER" id="PTHR11434:SF0">
    <property type="entry name" value="NADH-UBIQUINONE OXIDOREDUCTASE CHAIN 4L"/>
    <property type="match status" value="1"/>
</dbReference>
<keyword evidence="8 15" id="KW-1278">Translocase</keyword>
<dbReference type="GeneID" id="6407542"/>
<dbReference type="GO" id="GO:0008137">
    <property type="term" value="F:NADH dehydrogenase (ubiquinone) activity"/>
    <property type="evidence" value="ECO:0007669"/>
    <property type="project" value="UniProtKB-EC"/>
</dbReference>
<evidence type="ECO:0000256" key="6">
    <source>
        <dbReference type="ARBA" id="ARBA00022660"/>
    </source>
</evidence>
<dbReference type="InterPro" id="IPR039428">
    <property type="entry name" value="NUOK/Mnh_C1-like"/>
</dbReference>
<feature type="transmembrane region" description="Helical" evidence="15">
    <location>
        <begin position="29"/>
        <end position="51"/>
    </location>
</feature>
<dbReference type="Gene3D" id="1.10.287.3510">
    <property type="match status" value="1"/>
</dbReference>